<comment type="caution">
    <text evidence="2">The sequence shown here is derived from an EMBL/GenBank/DDBJ whole genome shotgun (WGS) entry which is preliminary data.</text>
</comment>
<name>A0ABT2TVM6_9FIRM</name>
<gene>
    <name evidence="2" type="ORF">OCV61_12600</name>
</gene>
<feature type="region of interest" description="Disordered" evidence="1">
    <location>
        <begin position="26"/>
        <end position="49"/>
    </location>
</feature>
<accession>A0ABT2TVM6</accession>
<keyword evidence="3" id="KW-1185">Reference proteome</keyword>
<protein>
    <submittedName>
        <fullName evidence="2">Uncharacterized protein</fullName>
    </submittedName>
</protein>
<dbReference type="Proteomes" id="UP001652409">
    <property type="component" value="Unassembled WGS sequence"/>
</dbReference>
<organism evidence="2 3">
    <name type="scientific">Blautia ammoniilytica</name>
    <dbReference type="NCBI Taxonomy" id="2981782"/>
    <lineage>
        <taxon>Bacteria</taxon>
        <taxon>Bacillati</taxon>
        <taxon>Bacillota</taxon>
        <taxon>Clostridia</taxon>
        <taxon>Lachnospirales</taxon>
        <taxon>Lachnospiraceae</taxon>
        <taxon>Blautia</taxon>
    </lineage>
</organism>
<proteinExistence type="predicted"/>
<reference evidence="2 3" key="1">
    <citation type="journal article" date="2021" name="ISME Commun">
        <title>Automated analysis of genomic sequences facilitates high-throughput and comprehensive description of bacteria.</title>
        <authorList>
            <person name="Hitch T.C.A."/>
        </authorList>
    </citation>
    <scope>NUCLEOTIDE SEQUENCE [LARGE SCALE GENOMIC DNA]</scope>
    <source>
        <strain evidence="2 3">Sanger_23</strain>
    </source>
</reference>
<feature type="compositionally biased region" description="Basic and acidic residues" evidence="1">
    <location>
        <begin position="26"/>
        <end position="35"/>
    </location>
</feature>
<evidence type="ECO:0000313" key="2">
    <source>
        <dbReference type="EMBL" id="MCU6766245.1"/>
    </source>
</evidence>
<dbReference type="EMBL" id="JAOQJL010000026">
    <property type="protein sequence ID" value="MCU6766245.1"/>
    <property type="molecule type" value="Genomic_DNA"/>
</dbReference>
<dbReference type="RefSeq" id="WP_173770149.1">
    <property type="nucleotide sequence ID" value="NZ_JAOQJL010000026.1"/>
</dbReference>
<sequence length="49" mass="5661">MTREECLAYRQRCPYDAMGDFSVFSEKKEDSRDNEVAASQPELSEQNKA</sequence>
<evidence type="ECO:0000313" key="3">
    <source>
        <dbReference type="Proteomes" id="UP001652409"/>
    </source>
</evidence>
<evidence type="ECO:0000256" key="1">
    <source>
        <dbReference type="SAM" id="MobiDB-lite"/>
    </source>
</evidence>